<evidence type="ECO:0000256" key="3">
    <source>
        <dbReference type="ARBA" id="ARBA00023172"/>
    </source>
</evidence>
<feature type="domain" description="Core-binding (CB)" evidence="6">
    <location>
        <begin position="72"/>
        <end position="145"/>
    </location>
</feature>
<dbReference type="Pfam" id="PF02920">
    <property type="entry name" value="Integrase_DNA"/>
    <property type="match status" value="1"/>
</dbReference>
<organism evidence="7 8">
    <name type="scientific">Blautia producta</name>
    <dbReference type="NCBI Taxonomy" id="33035"/>
    <lineage>
        <taxon>Bacteria</taxon>
        <taxon>Bacillati</taxon>
        <taxon>Bacillota</taxon>
        <taxon>Clostridia</taxon>
        <taxon>Lachnospirales</taxon>
        <taxon>Lachnospiraceae</taxon>
        <taxon>Blautia</taxon>
    </lineage>
</organism>
<keyword evidence="3" id="KW-0233">DNA recombination</keyword>
<feature type="domain" description="Tyr recombinase" evidence="5">
    <location>
        <begin position="174"/>
        <end position="397"/>
    </location>
</feature>
<reference evidence="7 8" key="1">
    <citation type="submission" date="2019-04" db="EMBL/GenBank/DDBJ databases">
        <authorList>
            <person name="Schori C."/>
            <person name="Ahrens C."/>
        </authorList>
    </citation>
    <scope>NUCLEOTIDE SEQUENCE [LARGE SCALE GENOMIC DNA]</scope>
    <source>
        <strain evidence="7 8">DSM 2950</strain>
    </source>
</reference>
<dbReference type="InterPro" id="IPR004191">
    <property type="entry name" value="Integrase_Tn916-type_DNA-bd_N"/>
</dbReference>
<dbReference type="GeneID" id="75050690"/>
<comment type="similarity">
    <text evidence="1">Belongs to the 'phage' integrase family.</text>
</comment>
<gene>
    <name evidence="7" type="ORF">E5259_11625</name>
</gene>
<dbReference type="Pfam" id="PF00589">
    <property type="entry name" value="Phage_integrase"/>
    <property type="match status" value="1"/>
</dbReference>
<evidence type="ECO:0000313" key="8">
    <source>
        <dbReference type="Proteomes" id="UP000515789"/>
    </source>
</evidence>
<accession>A0A7G5MU99</accession>
<dbReference type="GO" id="GO:0006310">
    <property type="term" value="P:DNA recombination"/>
    <property type="evidence" value="ECO:0007669"/>
    <property type="project" value="UniProtKB-KW"/>
</dbReference>
<protein>
    <submittedName>
        <fullName evidence="7">Site-specific integrase</fullName>
    </submittedName>
</protein>
<dbReference type="Gene3D" id="1.10.150.130">
    <property type="match status" value="1"/>
</dbReference>
<dbReference type="Gene3D" id="1.10.443.10">
    <property type="entry name" value="Intergrase catalytic core"/>
    <property type="match status" value="1"/>
</dbReference>
<dbReference type="GO" id="GO:0008907">
    <property type="term" value="F:integrase activity"/>
    <property type="evidence" value="ECO:0007669"/>
    <property type="project" value="InterPro"/>
</dbReference>
<evidence type="ECO:0000256" key="2">
    <source>
        <dbReference type="ARBA" id="ARBA00023125"/>
    </source>
</evidence>
<dbReference type="EMBL" id="CP039126">
    <property type="protein sequence ID" value="QMW78192.1"/>
    <property type="molecule type" value="Genomic_DNA"/>
</dbReference>
<keyword evidence="2 4" id="KW-0238">DNA-binding</keyword>
<evidence type="ECO:0000259" key="6">
    <source>
        <dbReference type="PROSITE" id="PS51900"/>
    </source>
</evidence>
<dbReference type="RefSeq" id="WP_018597945.1">
    <property type="nucleotide sequence ID" value="NZ_CABLBP010000008.1"/>
</dbReference>
<dbReference type="InterPro" id="IPR010998">
    <property type="entry name" value="Integrase_recombinase_N"/>
</dbReference>
<evidence type="ECO:0000259" key="5">
    <source>
        <dbReference type="PROSITE" id="PS51898"/>
    </source>
</evidence>
<dbReference type="InterPro" id="IPR002104">
    <property type="entry name" value="Integrase_catalytic"/>
</dbReference>
<dbReference type="GO" id="GO:0003677">
    <property type="term" value="F:DNA binding"/>
    <property type="evidence" value="ECO:0007669"/>
    <property type="project" value="UniProtKB-UniRule"/>
</dbReference>
<dbReference type="PANTHER" id="PTHR30349:SF41">
    <property type="entry name" value="INTEGRASE_RECOMBINASE PROTEIN MJ0367-RELATED"/>
    <property type="match status" value="1"/>
</dbReference>
<dbReference type="SUPFAM" id="SSF56349">
    <property type="entry name" value="DNA breaking-rejoining enzymes"/>
    <property type="match status" value="1"/>
</dbReference>
<dbReference type="InterPro" id="IPR044068">
    <property type="entry name" value="CB"/>
</dbReference>
<dbReference type="SUPFAM" id="SSF54171">
    <property type="entry name" value="DNA-binding domain"/>
    <property type="match status" value="1"/>
</dbReference>
<dbReference type="InterPro" id="IPR050090">
    <property type="entry name" value="Tyrosine_recombinase_XerCD"/>
</dbReference>
<dbReference type="Proteomes" id="UP000515789">
    <property type="component" value="Chromosome"/>
</dbReference>
<dbReference type="CDD" id="cd01189">
    <property type="entry name" value="INT_ICEBs1_C_like"/>
    <property type="match status" value="1"/>
</dbReference>
<dbReference type="PROSITE" id="PS51898">
    <property type="entry name" value="TYR_RECOMBINASE"/>
    <property type="match status" value="1"/>
</dbReference>
<evidence type="ECO:0000313" key="7">
    <source>
        <dbReference type="EMBL" id="QMW78192.1"/>
    </source>
</evidence>
<dbReference type="InterPro" id="IPR016177">
    <property type="entry name" value="DNA-bd_dom_sf"/>
</dbReference>
<dbReference type="PROSITE" id="PS51900">
    <property type="entry name" value="CB"/>
    <property type="match status" value="1"/>
</dbReference>
<evidence type="ECO:0000256" key="1">
    <source>
        <dbReference type="ARBA" id="ARBA00008857"/>
    </source>
</evidence>
<proteinExistence type="inferred from homology"/>
<name>A0A7G5MU99_9FIRM</name>
<dbReference type="InterPro" id="IPR013762">
    <property type="entry name" value="Integrase-like_cat_sf"/>
</dbReference>
<evidence type="ECO:0000256" key="4">
    <source>
        <dbReference type="PROSITE-ProRule" id="PRU01248"/>
    </source>
</evidence>
<dbReference type="Gene3D" id="3.30.160.60">
    <property type="entry name" value="Classic Zinc Finger"/>
    <property type="match status" value="1"/>
</dbReference>
<dbReference type="PANTHER" id="PTHR30349">
    <property type="entry name" value="PHAGE INTEGRASE-RELATED"/>
    <property type="match status" value="1"/>
</dbReference>
<dbReference type="InterPro" id="IPR011010">
    <property type="entry name" value="DNA_brk_join_enz"/>
</dbReference>
<dbReference type="AlphaFoldDB" id="A0A7G5MU99"/>
<sequence>MANSRKDHKGRKLREGESWRSDGRYSYRYTDIRTGKRLTVYAQDLPELREKEKQIVKDMEDNILTDGAIKKMTLNTLFIRYMSTRELAESTRTNYINTWNNRVKDEIGNIKVVQMLPSHVKAYYAKLSKAGYAYSTIKFIHNMLYPALEMAVDDDIIRKNPAKGSISDYGRPAEERVALTISQQEKLLAFVQKHNVYNAYYPMLTIMIGTGVRCGELIGLTWKDVDTKARTVSIDHQLIYKNLGDGCRFHISAPKTDSGIRTIPMTQDVLRAFEEQRKINFMLGKGKDVEVEGYKGFIFMAKTGRPLMPSAVNNVLYNIVDAYNKEEVKAAKKDHRKAELLPKISAHIMRHTACTRMAECRMDIKVLQYIMGHAHIDVTMEVYNHLGDRARIENEIAKLDSMAVNF</sequence>